<evidence type="ECO:0000256" key="7">
    <source>
        <dbReference type="ARBA" id="ARBA00023136"/>
    </source>
</evidence>
<dbReference type="Gene3D" id="1.20.1720.10">
    <property type="entry name" value="Multidrug resistance protein D"/>
    <property type="match status" value="1"/>
</dbReference>
<dbReference type="PRINTS" id="PR01036">
    <property type="entry name" value="TCRTETB"/>
</dbReference>
<reference evidence="10 11" key="1">
    <citation type="submission" date="2021-11" db="EMBL/GenBank/DDBJ databases">
        <title>Draft genome sequence of Actinomycetospora sp. SF1 isolated from the rhizosphere soil.</title>
        <authorList>
            <person name="Duangmal K."/>
            <person name="Chantavorakit T."/>
        </authorList>
    </citation>
    <scope>NUCLEOTIDE SEQUENCE [LARGE SCALE GENOMIC DNA]</scope>
    <source>
        <strain evidence="10 11">TBRC 5722</strain>
    </source>
</reference>
<keyword evidence="4" id="KW-1003">Cell membrane</keyword>
<feature type="transmembrane region" description="Helical" evidence="8">
    <location>
        <begin position="168"/>
        <end position="189"/>
    </location>
</feature>
<dbReference type="PANTHER" id="PTHR42718">
    <property type="entry name" value="MAJOR FACILITATOR SUPERFAMILY MULTIDRUG TRANSPORTER MFSC"/>
    <property type="match status" value="1"/>
</dbReference>
<evidence type="ECO:0000256" key="6">
    <source>
        <dbReference type="ARBA" id="ARBA00022989"/>
    </source>
</evidence>
<dbReference type="PROSITE" id="PS50850">
    <property type="entry name" value="MFS"/>
    <property type="match status" value="1"/>
</dbReference>
<dbReference type="NCBIfam" id="TIGR00711">
    <property type="entry name" value="efflux_EmrB"/>
    <property type="match status" value="1"/>
</dbReference>
<name>A0ABS8P495_9PSEU</name>
<comment type="similarity">
    <text evidence="2">Belongs to the major facilitator superfamily. EmrB family.</text>
</comment>
<organism evidence="10 11">
    <name type="scientific">Actinomycetospora endophytica</name>
    <dbReference type="NCBI Taxonomy" id="2291215"/>
    <lineage>
        <taxon>Bacteria</taxon>
        <taxon>Bacillati</taxon>
        <taxon>Actinomycetota</taxon>
        <taxon>Actinomycetes</taxon>
        <taxon>Pseudonocardiales</taxon>
        <taxon>Pseudonocardiaceae</taxon>
        <taxon>Actinomycetospora</taxon>
    </lineage>
</organism>
<evidence type="ECO:0000256" key="8">
    <source>
        <dbReference type="SAM" id="Phobius"/>
    </source>
</evidence>
<dbReference type="Proteomes" id="UP001199469">
    <property type="component" value="Unassembled WGS sequence"/>
</dbReference>
<evidence type="ECO:0000256" key="3">
    <source>
        <dbReference type="ARBA" id="ARBA00022448"/>
    </source>
</evidence>
<feature type="transmembrane region" description="Helical" evidence="8">
    <location>
        <begin position="334"/>
        <end position="352"/>
    </location>
</feature>
<protein>
    <submittedName>
        <fullName evidence="10">DHA2 family efflux MFS transporter permease subunit</fullName>
    </submittedName>
</protein>
<evidence type="ECO:0000256" key="5">
    <source>
        <dbReference type="ARBA" id="ARBA00022692"/>
    </source>
</evidence>
<dbReference type="CDD" id="cd17321">
    <property type="entry name" value="MFS_MMR_MDR_like"/>
    <property type="match status" value="1"/>
</dbReference>
<feature type="transmembrane region" description="Helical" evidence="8">
    <location>
        <begin position="268"/>
        <end position="289"/>
    </location>
</feature>
<feature type="transmembrane region" description="Helical" evidence="8">
    <location>
        <begin position="106"/>
        <end position="128"/>
    </location>
</feature>
<keyword evidence="5 8" id="KW-0812">Transmembrane</keyword>
<evidence type="ECO:0000256" key="2">
    <source>
        <dbReference type="ARBA" id="ARBA00008537"/>
    </source>
</evidence>
<evidence type="ECO:0000256" key="1">
    <source>
        <dbReference type="ARBA" id="ARBA00004651"/>
    </source>
</evidence>
<dbReference type="EMBL" id="JAJNDB010000001">
    <property type="protein sequence ID" value="MCD2192853.1"/>
    <property type="molecule type" value="Genomic_DNA"/>
</dbReference>
<dbReference type="Gene3D" id="1.20.1250.20">
    <property type="entry name" value="MFS general substrate transporter like domains"/>
    <property type="match status" value="1"/>
</dbReference>
<feature type="transmembrane region" description="Helical" evidence="8">
    <location>
        <begin position="201"/>
        <end position="221"/>
    </location>
</feature>
<dbReference type="InterPro" id="IPR011701">
    <property type="entry name" value="MFS"/>
</dbReference>
<dbReference type="InterPro" id="IPR036259">
    <property type="entry name" value="MFS_trans_sf"/>
</dbReference>
<feature type="transmembrane region" description="Helical" evidence="8">
    <location>
        <begin position="140"/>
        <end position="162"/>
    </location>
</feature>
<evidence type="ECO:0000256" key="4">
    <source>
        <dbReference type="ARBA" id="ARBA00022475"/>
    </source>
</evidence>
<comment type="caution">
    <text evidence="10">The sequence shown here is derived from an EMBL/GenBank/DDBJ whole genome shotgun (WGS) entry which is preliminary data.</text>
</comment>
<dbReference type="InterPro" id="IPR004638">
    <property type="entry name" value="EmrB-like"/>
</dbReference>
<dbReference type="InterPro" id="IPR020846">
    <property type="entry name" value="MFS_dom"/>
</dbReference>
<sequence length="461" mass="46947">MRTAVGGRAGAAQLTLGLGCLTVFMANLDTTILNVALPTMGHELGAATSGLQWTVNAYVLARAGSLFVCASLGDRFGHRRIWVLGLILFGAGSLACGLAPNLGAMIGFRVVQSLGGALMTPATLAMLAHAYPSGPARAQALGIWSASTGIAMGLGPVVGGLLVDSVGWRSVFMVNVPIVVVALASWRLVTDGARPATPPRLDLLGQTAIIAALFPLTYALITAPERGWTSPLTLSLIGVSVLAGASFVAIERRSSHPLLDLDDFRRPALLGAIALAIAAFVTLGGFLFFNTLWLQEVRGLSALQAGLLTAPATLSSFLLSPTAGRIVGRIGPRVPATAGATCLAAATAWMALTVSTAGPVWDVIPGYVLLGIGLGLTNTPVNTIAVSSMPADRSGVAGAIATTSRQVGSNLGVALLGTIVFSGTFVPGLNHAYGLAAVVSVLAAGFAWWALRTGQRAGSTP</sequence>
<dbReference type="SUPFAM" id="SSF103473">
    <property type="entry name" value="MFS general substrate transporter"/>
    <property type="match status" value="1"/>
</dbReference>
<keyword evidence="11" id="KW-1185">Reference proteome</keyword>
<evidence type="ECO:0000259" key="9">
    <source>
        <dbReference type="PROSITE" id="PS50850"/>
    </source>
</evidence>
<feature type="transmembrane region" description="Helical" evidence="8">
    <location>
        <begin position="227"/>
        <end position="248"/>
    </location>
</feature>
<dbReference type="RefSeq" id="WP_230730518.1">
    <property type="nucleotide sequence ID" value="NZ_JAJNDB010000001.1"/>
</dbReference>
<evidence type="ECO:0000313" key="11">
    <source>
        <dbReference type="Proteomes" id="UP001199469"/>
    </source>
</evidence>
<keyword evidence="3" id="KW-0813">Transport</keyword>
<feature type="transmembrane region" description="Helical" evidence="8">
    <location>
        <begin position="432"/>
        <end position="451"/>
    </location>
</feature>
<gene>
    <name evidence="10" type="ORF">LQ327_05555</name>
</gene>
<comment type="subcellular location">
    <subcellularLocation>
        <location evidence="1">Cell membrane</location>
        <topology evidence="1">Multi-pass membrane protein</topology>
    </subcellularLocation>
</comment>
<dbReference type="PANTHER" id="PTHR42718:SF9">
    <property type="entry name" value="MAJOR FACILITATOR SUPERFAMILY MULTIDRUG TRANSPORTER MFSC"/>
    <property type="match status" value="1"/>
</dbReference>
<feature type="transmembrane region" description="Helical" evidence="8">
    <location>
        <begin position="407"/>
        <end position="426"/>
    </location>
</feature>
<feature type="transmembrane region" description="Helical" evidence="8">
    <location>
        <begin position="50"/>
        <end position="69"/>
    </location>
</feature>
<keyword evidence="7 8" id="KW-0472">Membrane</keyword>
<keyword evidence="6 8" id="KW-1133">Transmembrane helix</keyword>
<feature type="domain" description="Major facilitator superfamily (MFS) profile" evidence="9">
    <location>
        <begin position="15"/>
        <end position="455"/>
    </location>
</feature>
<feature type="transmembrane region" description="Helical" evidence="8">
    <location>
        <begin position="81"/>
        <end position="100"/>
    </location>
</feature>
<evidence type="ECO:0000313" key="10">
    <source>
        <dbReference type="EMBL" id="MCD2192853.1"/>
    </source>
</evidence>
<accession>A0ABS8P495</accession>
<dbReference type="PROSITE" id="PS51257">
    <property type="entry name" value="PROKAR_LIPOPROTEIN"/>
    <property type="match status" value="1"/>
</dbReference>
<dbReference type="Pfam" id="PF07690">
    <property type="entry name" value="MFS_1"/>
    <property type="match status" value="1"/>
</dbReference>
<feature type="transmembrane region" description="Helical" evidence="8">
    <location>
        <begin position="364"/>
        <end position="386"/>
    </location>
</feature>
<proteinExistence type="inferred from homology"/>